<evidence type="ECO:0008006" key="4">
    <source>
        <dbReference type="Google" id="ProtNLM"/>
    </source>
</evidence>
<feature type="transmembrane region" description="Helical" evidence="1">
    <location>
        <begin position="7"/>
        <end position="28"/>
    </location>
</feature>
<organism evidence="2 3">
    <name type="scientific">Peloplasma aerotolerans</name>
    <dbReference type="NCBI Taxonomy" id="3044389"/>
    <lineage>
        <taxon>Bacteria</taxon>
        <taxon>Bacillati</taxon>
        <taxon>Mycoplasmatota</taxon>
        <taxon>Mollicutes</taxon>
        <taxon>Acholeplasmatales</taxon>
        <taxon>Acholeplasmataceae</taxon>
        <taxon>Peloplasma</taxon>
    </lineage>
</organism>
<evidence type="ECO:0000256" key="1">
    <source>
        <dbReference type="SAM" id="Phobius"/>
    </source>
</evidence>
<evidence type="ECO:0000313" key="3">
    <source>
        <dbReference type="Proteomes" id="UP001431532"/>
    </source>
</evidence>
<proteinExistence type="predicted"/>
<sequence>MSNKKKWYIVVSSILLIWLIMLTTDMILSERGIRPVFCIETARYDDGGSIRYTGFFYQVYDIKTINESPPPDIKHEGLYLVPWFFSIDFVRDNLIE</sequence>
<keyword evidence="1" id="KW-0472">Membrane</keyword>
<name>A0AAW6U6Z0_9MOLU</name>
<dbReference type="Proteomes" id="UP001431532">
    <property type="component" value="Unassembled WGS sequence"/>
</dbReference>
<dbReference type="AlphaFoldDB" id="A0AAW6U6Z0"/>
<comment type="caution">
    <text evidence="2">The sequence shown here is derived from an EMBL/GenBank/DDBJ whole genome shotgun (WGS) entry which is preliminary data.</text>
</comment>
<keyword evidence="3" id="KW-1185">Reference proteome</keyword>
<accession>A0AAW6U6Z0</accession>
<evidence type="ECO:0000313" key="2">
    <source>
        <dbReference type="EMBL" id="MDI6453600.1"/>
    </source>
</evidence>
<keyword evidence="1" id="KW-1133">Transmembrane helix</keyword>
<dbReference type="RefSeq" id="WP_282840036.1">
    <property type="nucleotide sequence ID" value="NZ_JASCXW010000037.1"/>
</dbReference>
<reference evidence="2" key="1">
    <citation type="submission" date="2023-05" db="EMBL/GenBank/DDBJ databases">
        <title>Mariniplasma microaerophilum sp. nov., a novel anaerobic mollicute isolated from terrestrial mud volcano, Taman Peninsula, Russia.</title>
        <authorList>
            <person name="Khomyakova M.A."/>
            <person name="Merkel A.Y."/>
            <person name="Slobodkin A.I."/>
        </authorList>
    </citation>
    <scope>NUCLEOTIDE SEQUENCE</scope>
    <source>
        <strain evidence="2">M4Ah</strain>
    </source>
</reference>
<dbReference type="EMBL" id="JASCXW010000037">
    <property type="protein sequence ID" value="MDI6453600.1"/>
    <property type="molecule type" value="Genomic_DNA"/>
</dbReference>
<protein>
    <recommendedName>
        <fullName evidence="4">DUF3688 domain-containing protein</fullName>
    </recommendedName>
</protein>
<gene>
    <name evidence="2" type="ORF">QJ521_08470</name>
</gene>
<keyword evidence="1" id="KW-0812">Transmembrane</keyword>